<reference evidence="2" key="1">
    <citation type="journal article" date="2020" name="mSystems">
        <title>Genome- and Community-Level Interaction Insights into Carbon Utilization and Element Cycling Functions of Hydrothermarchaeota in Hydrothermal Sediment.</title>
        <authorList>
            <person name="Zhou Z."/>
            <person name="Liu Y."/>
            <person name="Xu W."/>
            <person name="Pan J."/>
            <person name="Luo Z.H."/>
            <person name="Li M."/>
        </authorList>
    </citation>
    <scope>NUCLEOTIDE SEQUENCE [LARGE SCALE GENOMIC DNA]</scope>
    <source>
        <strain evidence="2">HyVt-102</strain>
    </source>
</reference>
<feature type="transmembrane region" description="Helical" evidence="1">
    <location>
        <begin position="70"/>
        <end position="90"/>
    </location>
</feature>
<organism evidence="2">
    <name type="scientific">candidate division WOR-3 bacterium</name>
    <dbReference type="NCBI Taxonomy" id="2052148"/>
    <lineage>
        <taxon>Bacteria</taxon>
        <taxon>Bacteria division WOR-3</taxon>
    </lineage>
</organism>
<feature type="transmembrane region" description="Helical" evidence="1">
    <location>
        <begin position="184"/>
        <end position="203"/>
    </location>
</feature>
<evidence type="ECO:0000313" key="2">
    <source>
        <dbReference type="EMBL" id="HDI83923.1"/>
    </source>
</evidence>
<sequence>MLKKQIPLAITFITGVIIVITFFIPHPPFGRLQQDALTWYSVIFGFTMLLGVDSLVRFHYRKLRRREKGWWFSIIFYGGFLLSFITGVVSEVRFGDAFKIGSSFMYFYNTILIPLQSTMFALLAFFIASASYRAFRARNIDATFLLVTAVIVMLGRVPVGYMLWHKLPNLTSWILNVLQLGPMRGIMIGIALGTVAMSLRLILGIERTYLS</sequence>
<feature type="transmembrane region" description="Helical" evidence="1">
    <location>
        <begin position="110"/>
        <end position="132"/>
    </location>
</feature>
<proteinExistence type="predicted"/>
<dbReference type="Proteomes" id="UP000885847">
    <property type="component" value="Unassembled WGS sequence"/>
</dbReference>
<feature type="transmembrane region" description="Helical" evidence="1">
    <location>
        <begin position="37"/>
        <end position="58"/>
    </location>
</feature>
<comment type="caution">
    <text evidence="2">The sequence shown here is derived from an EMBL/GenBank/DDBJ whole genome shotgun (WGS) entry which is preliminary data.</text>
</comment>
<evidence type="ECO:0000256" key="1">
    <source>
        <dbReference type="SAM" id="Phobius"/>
    </source>
</evidence>
<name>A0A7C0ZIT0_UNCW3</name>
<feature type="transmembrane region" description="Helical" evidence="1">
    <location>
        <begin position="7"/>
        <end position="25"/>
    </location>
</feature>
<keyword evidence="1" id="KW-1133">Transmembrane helix</keyword>
<keyword evidence="1" id="KW-0812">Transmembrane</keyword>
<dbReference type="AlphaFoldDB" id="A0A7C0ZIT0"/>
<accession>A0A7C0ZIT0</accession>
<protein>
    <submittedName>
        <fullName evidence="2">Uncharacterized protein</fullName>
    </submittedName>
</protein>
<gene>
    <name evidence="2" type="ORF">ENF18_09065</name>
</gene>
<feature type="transmembrane region" description="Helical" evidence="1">
    <location>
        <begin position="144"/>
        <end position="164"/>
    </location>
</feature>
<keyword evidence="1" id="KW-0472">Membrane</keyword>
<dbReference type="EMBL" id="DQWE01000419">
    <property type="protein sequence ID" value="HDI83923.1"/>
    <property type="molecule type" value="Genomic_DNA"/>
</dbReference>